<dbReference type="SUPFAM" id="SSF46689">
    <property type="entry name" value="Homeodomain-like"/>
    <property type="match status" value="2"/>
</dbReference>
<feature type="non-terminal residue" evidence="5">
    <location>
        <position position="107"/>
    </location>
</feature>
<dbReference type="Proteomes" id="UP001467690">
    <property type="component" value="Unassembled WGS sequence"/>
</dbReference>
<evidence type="ECO:0000259" key="4">
    <source>
        <dbReference type="PROSITE" id="PS01124"/>
    </source>
</evidence>
<dbReference type="Gene3D" id="1.10.10.60">
    <property type="entry name" value="Homeodomain-like"/>
    <property type="match status" value="2"/>
</dbReference>
<keyword evidence="3" id="KW-0804">Transcription</keyword>
<dbReference type="EMBL" id="JBELOE010000232">
    <property type="protein sequence ID" value="MER2492799.1"/>
    <property type="molecule type" value="Genomic_DNA"/>
</dbReference>
<organism evidence="5 6">
    <name type="scientific">Catenovulum sediminis</name>
    <dbReference type="NCBI Taxonomy" id="1740262"/>
    <lineage>
        <taxon>Bacteria</taxon>
        <taxon>Pseudomonadati</taxon>
        <taxon>Pseudomonadota</taxon>
        <taxon>Gammaproteobacteria</taxon>
        <taxon>Alteromonadales</taxon>
        <taxon>Alteromonadaceae</taxon>
        <taxon>Catenovulum</taxon>
    </lineage>
</organism>
<dbReference type="InterPro" id="IPR018060">
    <property type="entry name" value="HTH_AraC"/>
</dbReference>
<comment type="caution">
    <text evidence="5">The sequence shown here is derived from an EMBL/GenBank/DDBJ whole genome shotgun (WGS) entry which is preliminary data.</text>
</comment>
<dbReference type="PRINTS" id="PR00032">
    <property type="entry name" value="HTHARAC"/>
</dbReference>
<gene>
    <name evidence="5" type="ORF">ABS311_13010</name>
</gene>
<evidence type="ECO:0000313" key="5">
    <source>
        <dbReference type="EMBL" id="MER2492799.1"/>
    </source>
</evidence>
<dbReference type="SMART" id="SM00342">
    <property type="entry name" value="HTH_ARAC"/>
    <property type="match status" value="1"/>
</dbReference>
<name>A0ABV1RIN8_9ALTE</name>
<keyword evidence="6" id="KW-1185">Reference proteome</keyword>
<evidence type="ECO:0000256" key="2">
    <source>
        <dbReference type="ARBA" id="ARBA00023125"/>
    </source>
</evidence>
<protein>
    <submittedName>
        <fullName evidence="5">AraC family transcriptional regulator</fullName>
    </submittedName>
</protein>
<evidence type="ECO:0000256" key="3">
    <source>
        <dbReference type="ARBA" id="ARBA00023163"/>
    </source>
</evidence>
<dbReference type="InterPro" id="IPR020449">
    <property type="entry name" value="Tscrpt_reg_AraC-type_HTH"/>
</dbReference>
<accession>A0ABV1RIN8</accession>
<keyword evidence="1" id="KW-0805">Transcription regulation</keyword>
<sequence length="107" mass="12199">SRAYTALVDKIKTFILSQYNRDISINDMANEIGASRSHINKTFKNITAQTINQYLFDVIINKSNDLLITMSVTETAFEVVFNNSAYFSTVFKKQTGKTPKEYQQSIT</sequence>
<dbReference type="PANTHER" id="PTHR43280:SF2">
    <property type="entry name" value="HTH-TYPE TRANSCRIPTIONAL REGULATOR EXSA"/>
    <property type="match status" value="1"/>
</dbReference>
<evidence type="ECO:0000256" key="1">
    <source>
        <dbReference type="ARBA" id="ARBA00023015"/>
    </source>
</evidence>
<reference evidence="5 6" key="1">
    <citation type="submission" date="2024-06" db="EMBL/GenBank/DDBJ databases">
        <authorList>
            <person name="Chen R.Y."/>
        </authorList>
    </citation>
    <scope>NUCLEOTIDE SEQUENCE [LARGE SCALE GENOMIC DNA]</scope>
    <source>
        <strain evidence="5 6">D2</strain>
    </source>
</reference>
<dbReference type="PROSITE" id="PS01124">
    <property type="entry name" value="HTH_ARAC_FAMILY_2"/>
    <property type="match status" value="1"/>
</dbReference>
<dbReference type="PANTHER" id="PTHR43280">
    <property type="entry name" value="ARAC-FAMILY TRANSCRIPTIONAL REGULATOR"/>
    <property type="match status" value="1"/>
</dbReference>
<keyword evidence="2" id="KW-0238">DNA-binding</keyword>
<evidence type="ECO:0000313" key="6">
    <source>
        <dbReference type="Proteomes" id="UP001467690"/>
    </source>
</evidence>
<feature type="non-terminal residue" evidence="5">
    <location>
        <position position="1"/>
    </location>
</feature>
<feature type="domain" description="HTH araC/xylS-type" evidence="4">
    <location>
        <begin position="9"/>
        <end position="105"/>
    </location>
</feature>
<dbReference type="Pfam" id="PF12833">
    <property type="entry name" value="HTH_18"/>
    <property type="match status" value="1"/>
</dbReference>
<dbReference type="InterPro" id="IPR009057">
    <property type="entry name" value="Homeodomain-like_sf"/>
</dbReference>
<proteinExistence type="predicted"/>
<dbReference type="RefSeq" id="WP_350402270.1">
    <property type="nucleotide sequence ID" value="NZ_JBELOE010000232.1"/>
</dbReference>